<dbReference type="PROSITE" id="PS01202">
    <property type="entry name" value="MAP_2"/>
    <property type="match status" value="1"/>
</dbReference>
<dbReference type="InterPro" id="IPR001714">
    <property type="entry name" value="Pept_M24_MAP"/>
</dbReference>
<evidence type="ECO:0000256" key="5">
    <source>
        <dbReference type="ARBA" id="ARBA00022670"/>
    </source>
</evidence>
<feature type="domain" description="Peptidase M24" evidence="10">
    <location>
        <begin position="6"/>
        <end position="200"/>
    </location>
</feature>
<reference evidence="11 12" key="1">
    <citation type="journal article" date="2014" name="Int. J. Syst. Evol. Microbiol.">
        <title>Nitrososphaera viennensis gen. nov., sp. nov., an aerobic and mesophilic, ammonia-oxidizing archaeon from soil and a member of the archaeal phylum Thaumarchaeota.</title>
        <authorList>
            <person name="Stieglmeier M."/>
            <person name="Klingl A."/>
            <person name="Alves R.J."/>
            <person name="Rittmann S.K."/>
            <person name="Melcher M."/>
            <person name="Leisch N."/>
            <person name="Schleper C."/>
        </authorList>
    </citation>
    <scope>NUCLEOTIDE SEQUENCE [LARGE SCALE GENOMIC DNA]</scope>
    <source>
        <strain evidence="11">EN76</strain>
    </source>
</reference>
<dbReference type="InterPro" id="IPR028595">
    <property type="entry name" value="MetAP_archaeal"/>
</dbReference>
<comment type="cofactor">
    <cofactor evidence="3">
        <name>Fe(2+)</name>
        <dbReference type="ChEBI" id="CHEBI:29033"/>
    </cofactor>
</comment>
<dbReference type="HAMAP" id="MF_01975">
    <property type="entry name" value="MetAP_2_arc"/>
    <property type="match status" value="1"/>
</dbReference>
<evidence type="ECO:0000256" key="7">
    <source>
        <dbReference type="ARBA" id="ARBA00022801"/>
    </source>
</evidence>
<evidence type="ECO:0000256" key="6">
    <source>
        <dbReference type="ARBA" id="ARBA00022723"/>
    </source>
</evidence>
<feature type="binding site" evidence="8">
    <location>
        <position position="62"/>
    </location>
    <ligand>
        <name>substrate</name>
    </ligand>
</feature>
<dbReference type="NCBIfam" id="TIGR00501">
    <property type="entry name" value="met_pdase_II"/>
    <property type="match status" value="1"/>
</dbReference>
<dbReference type="GO" id="GO:0046872">
    <property type="term" value="F:metal ion binding"/>
    <property type="evidence" value="ECO:0007669"/>
    <property type="project" value="UniProtKB-UniRule"/>
</dbReference>
<feature type="binding site" evidence="8">
    <location>
        <position position="283"/>
    </location>
    <ligand>
        <name>a divalent metal cation</name>
        <dbReference type="ChEBI" id="CHEBI:60240"/>
        <label>2</label>
        <note>catalytic</note>
    </ligand>
</feature>
<dbReference type="HOGENOM" id="CLU_015857_7_0_2"/>
<dbReference type="GO" id="GO:0070006">
    <property type="term" value="F:metalloaminopeptidase activity"/>
    <property type="evidence" value="ECO:0007669"/>
    <property type="project" value="UniProtKB-UniRule"/>
</dbReference>
<dbReference type="GO" id="GO:0005737">
    <property type="term" value="C:cytoplasm"/>
    <property type="evidence" value="ECO:0007669"/>
    <property type="project" value="TreeGrafter"/>
</dbReference>
<feature type="binding site" evidence="8">
    <location>
        <position position="283"/>
    </location>
    <ligand>
        <name>a divalent metal cation</name>
        <dbReference type="ChEBI" id="CHEBI:60240"/>
        <label>1</label>
    </ligand>
</feature>
<dbReference type="InterPro" id="IPR036390">
    <property type="entry name" value="WH_DNA-bd_sf"/>
</dbReference>
<evidence type="ECO:0000313" key="11">
    <source>
        <dbReference type="EMBL" id="AIC14995.1"/>
    </source>
</evidence>
<gene>
    <name evidence="8 11" type="primary">map</name>
    <name evidence="11" type="ORF">NVIE_007810</name>
</gene>
<evidence type="ECO:0000256" key="9">
    <source>
        <dbReference type="RuleBase" id="RU003653"/>
    </source>
</evidence>
<evidence type="ECO:0000259" key="10">
    <source>
        <dbReference type="Pfam" id="PF00557"/>
    </source>
</evidence>
<evidence type="ECO:0000256" key="4">
    <source>
        <dbReference type="ARBA" id="ARBA00022438"/>
    </source>
</evidence>
<dbReference type="PANTHER" id="PTHR45777">
    <property type="entry name" value="METHIONINE AMINOPEPTIDASE 2"/>
    <property type="match status" value="1"/>
</dbReference>
<comment type="cofactor">
    <cofactor evidence="2">
        <name>Mn(2+)</name>
        <dbReference type="ChEBI" id="CHEBI:29035"/>
    </cofactor>
</comment>
<dbReference type="EC" id="3.4.11.18" evidence="8 9"/>
<dbReference type="InterPro" id="IPR018349">
    <property type="entry name" value="Pept_M24A_MAP2_BS"/>
</dbReference>
<accession>A0A060HI78</accession>
<dbReference type="InterPro" id="IPR050247">
    <property type="entry name" value="Met_Aminopeptidase_Type2"/>
</dbReference>
<feature type="binding site" evidence="8">
    <location>
        <position position="93"/>
    </location>
    <ligand>
        <name>a divalent metal cation</name>
        <dbReference type="ChEBI" id="CHEBI:60240"/>
        <label>2</label>
        <note>catalytic</note>
    </ligand>
</feature>
<comment type="subunit">
    <text evidence="8">Monomer.</text>
</comment>
<dbReference type="InterPro" id="IPR036388">
    <property type="entry name" value="WH-like_DNA-bd_sf"/>
</dbReference>
<dbReference type="GeneID" id="41598005"/>
<dbReference type="AlphaFoldDB" id="A0A060HI78"/>
<dbReference type="InterPro" id="IPR000994">
    <property type="entry name" value="Pept_M24"/>
</dbReference>
<dbReference type="GO" id="GO:0004239">
    <property type="term" value="F:initiator methionyl aminopeptidase activity"/>
    <property type="evidence" value="ECO:0007669"/>
    <property type="project" value="UniProtKB-UniRule"/>
</dbReference>
<dbReference type="RefSeq" id="WP_075054100.1">
    <property type="nucleotide sequence ID" value="NZ_CP007536.1"/>
</dbReference>
<dbReference type="Proteomes" id="UP000027093">
    <property type="component" value="Chromosome"/>
</dbReference>
<dbReference type="GO" id="GO:0006508">
    <property type="term" value="P:proteolysis"/>
    <property type="evidence" value="ECO:0007669"/>
    <property type="project" value="UniProtKB-KW"/>
</dbReference>
<comment type="similarity">
    <text evidence="8">Belongs to the peptidase M24A family. Methionine aminopeptidase archaeal type 2 subfamily.</text>
</comment>
<evidence type="ECO:0000313" key="12">
    <source>
        <dbReference type="Proteomes" id="UP000027093"/>
    </source>
</evidence>
<evidence type="ECO:0000256" key="1">
    <source>
        <dbReference type="ARBA" id="ARBA00000294"/>
    </source>
</evidence>
<dbReference type="Gene3D" id="1.10.10.10">
    <property type="entry name" value="Winged helix-like DNA-binding domain superfamily/Winged helix DNA-binding domain"/>
    <property type="match status" value="1"/>
</dbReference>
<dbReference type="KEGG" id="nvn:NVIE_007810"/>
<feature type="binding site" evidence="8">
    <location>
        <position position="187"/>
    </location>
    <ligand>
        <name>a divalent metal cation</name>
        <dbReference type="ChEBI" id="CHEBI:60240"/>
        <label>2</label>
        <note>catalytic</note>
    </ligand>
</feature>
<keyword evidence="7 8" id="KW-0378">Hydrolase</keyword>
<protein>
    <recommendedName>
        <fullName evidence="8 9">Methionine aminopeptidase</fullName>
        <shortName evidence="8">MAP</shortName>
        <shortName evidence="8">MetAP</shortName>
        <ecNumber evidence="8 9">3.4.11.18</ecNumber>
    </recommendedName>
    <alternativeName>
        <fullName evidence="8">Peptidase M</fullName>
    </alternativeName>
</protein>
<feature type="binding site" evidence="8">
    <location>
        <position position="153"/>
    </location>
    <ligand>
        <name>a divalent metal cation</name>
        <dbReference type="ChEBI" id="CHEBI:60240"/>
        <label>2</label>
        <note>catalytic</note>
    </ligand>
</feature>
<evidence type="ECO:0000256" key="3">
    <source>
        <dbReference type="ARBA" id="ARBA00001954"/>
    </source>
</evidence>
<dbReference type="InterPro" id="IPR002468">
    <property type="entry name" value="Pept_M24A_MAP2"/>
</dbReference>
<evidence type="ECO:0000256" key="8">
    <source>
        <dbReference type="HAMAP-Rule" id="MF_01975"/>
    </source>
</evidence>
<keyword evidence="5 8" id="KW-0645">Protease</keyword>
<keyword evidence="12" id="KW-1185">Reference proteome</keyword>
<evidence type="ECO:0000256" key="2">
    <source>
        <dbReference type="ARBA" id="ARBA00001936"/>
    </source>
</evidence>
<comment type="catalytic activity">
    <reaction evidence="1 8 9">
        <text>Release of N-terminal amino acids, preferentially methionine, from peptides and arylamides.</text>
        <dbReference type="EC" id="3.4.11.18"/>
    </reaction>
</comment>
<dbReference type="PRINTS" id="PR00599">
    <property type="entry name" value="MAPEPTIDASE"/>
</dbReference>
<feature type="binding site" evidence="8">
    <location>
        <position position="82"/>
    </location>
    <ligand>
        <name>a divalent metal cation</name>
        <dbReference type="ChEBI" id="CHEBI:60240"/>
        <label>1</label>
    </ligand>
</feature>
<dbReference type="InterPro" id="IPR036005">
    <property type="entry name" value="Creatinase/aminopeptidase-like"/>
</dbReference>
<organism evidence="11 12">
    <name type="scientific">Nitrososphaera viennensis EN76</name>
    <dbReference type="NCBI Taxonomy" id="926571"/>
    <lineage>
        <taxon>Archaea</taxon>
        <taxon>Nitrososphaerota</taxon>
        <taxon>Nitrososphaeria</taxon>
        <taxon>Nitrososphaerales</taxon>
        <taxon>Nitrososphaeraceae</taxon>
        <taxon>Nitrososphaera</taxon>
    </lineage>
</organism>
<feature type="binding site" evidence="8">
    <location>
        <position position="93"/>
    </location>
    <ligand>
        <name>a divalent metal cation</name>
        <dbReference type="ChEBI" id="CHEBI:60240"/>
        <label>1</label>
    </ligand>
</feature>
<dbReference type="Pfam" id="PF00557">
    <property type="entry name" value="Peptidase_M24"/>
    <property type="match status" value="1"/>
</dbReference>
<name>A0A060HI78_9ARCH</name>
<dbReference type="SUPFAM" id="SSF46785">
    <property type="entry name" value="Winged helix' DNA-binding domain"/>
    <property type="match status" value="1"/>
</dbReference>
<sequence length="298" mass="32740">MNAESYLKAGKIAAQVREDARRKYHVGSTLLEVCEKVEAQIRAMGAQPAFPVNASLNEIAAHYTAEPGDQTTVKEGDVLKIDIGVHVDGYIADTAVTVCYDPKFDSLVKAAETALAEAVRMARANTKASDIGRTIETMIGRMGYKPIQNLSGHSLQQYTIHAGKSIPNVWTIGSSFALQPTEAYAIEPFATTKDGMGVVREGKVKNIFGITSRKPSKDKDADSLLEIIWNRYKTLPFALRWLTDAFDDEARLRRTIDVLIKKKNIHAYPILVEGHGRMVAQAEHTLIPNESGSTVITI</sequence>
<comment type="function">
    <text evidence="8 9">Removes the N-terminal methionine from nascent proteins. The N-terminal methionine is often cleaved when the second residue in the primary sequence is small and uncharged (Met-Ala-, Cys, Gly, Pro, Ser, Thr, or Val).</text>
</comment>
<proteinExistence type="inferred from homology"/>
<dbReference type="SUPFAM" id="SSF55920">
    <property type="entry name" value="Creatinase/aminopeptidase"/>
    <property type="match status" value="1"/>
</dbReference>
<dbReference type="GeneID" id="74946045"/>
<comment type="cofactor">
    <cofactor evidence="8">
        <name>Co(2+)</name>
        <dbReference type="ChEBI" id="CHEBI:48828"/>
    </cofactor>
    <cofactor evidence="8">
        <name>Zn(2+)</name>
        <dbReference type="ChEBI" id="CHEBI:29105"/>
    </cofactor>
    <cofactor evidence="8">
        <name>Mn(2+)</name>
        <dbReference type="ChEBI" id="CHEBI:29035"/>
    </cofactor>
    <cofactor evidence="8">
        <name>Fe(2+)</name>
        <dbReference type="ChEBI" id="CHEBI:29033"/>
    </cofactor>
    <text evidence="8">Binds 2 divalent metal cations per subunit. Has a high-affinity and a low affinity metal-binding site. The true nature of the physiological cofactor is under debate. The enzyme is active with cobalt, zinc, manganese or divalent iron ions. Most likely, methionine aminopeptidases function as mononuclear Fe(2+)-metalloproteases under physiological conditions, and the catalytically relevant metal-binding site has been assigned to the histidine-containing high-affinity site.</text>
</comment>
<dbReference type="STRING" id="926571.NVIE_007810"/>
<dbReference type="OrthoDB" id="372008at2157"/>
<dbReference type="Gene3D" id="3.90.230.10">
    <property type="entry name" value="Creatinase/methionine aminopeptidase superfamily"/>
    <property type="match status" value="1"/>
</dbReference>
<keyword evidence="6 8" id="KW-0479">Metal-binding</keyword>
<keyword evidence="4 8" id="KW-0031">Aminopeptidase</keyword>
<feature type="binding site" evidence="8">
    <location>
        <position position="161"/>
    </location>
    <ligand>
        <name>substrate</name>
    </ligand>
</feature>
<dbReference type="PANTHER" id="PTHR45777:SF2">
    <property type="entry name" value="METHIONINE AMINOPEPTIDASE 2"/>
    <property type="match status" value="1"/>
</dbReference>
<dbReference type="EMBL" id="CP007536">
    <property type="protein sequence ID" value="AIC14995.1"/>
    <property type="molecule type" value="Genomic_DNA"/>
</dbReference>